<dbReference type="InterPro" id="IPR036388">
    <property type="entry name" value="WH-like_DNA-bd_sf"/>
</dbReference>
<keyword evidence="7" id="KW-1185">Reference proteome</keyword>
<comment type="similarity">
    <text evidence="1">Belongs to the LysR transcriptional regulatory family.</text>
</comment>
<keyword evidence="4" id="KW-0804">Transcription</keyword>
<evidence type="ECO:0000256" key="3">
    <source>
        <dbReference type="ARBA" id="ARBA00023125"/>
    </source>
</evidence>
<evidence type="ECO:0000256" key="4">
    <source>
        <dbReference type="ARBA" id="ARBA00023163"/>
    </source>
</evidence>
<organism evidence="6 7">
    <name type="scientific">Bacillus benzoevorans</name>
    <dbReference type="NCBI Taxonomy" id="1456"/>
    <lineage>
        <taxon>Bacteria</taxon>
        <taxon>Bacillati</taxon>
        <taxon>Bacillota</taxon>
        <taxon>Bacilli</taxon>
        <taxon>Bacillales</taxon>
        <taxon>Bacillaceae</taxon>
        <taxon>Bacillus</taxon>
    </lineage>
</organism>
<dbReference type="SUPFAM" id="SSF46785">
    <property type="entry name" value="Winged helix' DNA-binding domain"/>
    <property type="match status" value="1"/>
</dbReference>
<proteinExistence type="inferred from homology"/>
<feature type="domain" description="HTH lysR-type" evidence="5">
    <location>
        <begin position="1"/>
        <end position="58"/>
    </location>
</feature>
<dbReference type="RefSeq" id="WP_184522453.1">
    <property type="nucleotide sequence ID" value="NZ_JACHGK010000001.1"/>
</dbReference>
<dbReference type="AlphaFoldDB" id="A0A7X0HQI9"/>
<sequence>MNLLQLKYFQAAAEYEHMTKAAQALNVSQPALSNTISRLEKQIGVPLFERQGRQIKLSPYGKTYLHRVNQAFYQLEKGQREVEEMAGPDKGLISFATTFPSVLPFLLKEFLEVYPDAKFMQNQAFIEKDIIKQLEKQEINICISTFPIIHSDIEWLPLVEEEIFLSVPPEHHLAGRGSIQLIDAANEPFISMAQDDYFRELTDNFCREAGFKPNIVYEIAEASIIQHLVELNLGVTFTPFLFAAKINKHRSVQLKIENPICKRTIGLAWHKGHFMSQSVEQFKRFCQEFFEKSML</sequence>
<keyword evidence="3 6" id="KW-0238">DNA-binding</keyword>
<comment type="caution">
    <text evidence="6">The sequence shown here is derived from an EMBL/GenBank/DDBJ whole genome shotgun (WGS) entry which is preliminary data.</text>
</comment>
<dbReference type="Proteomes" id="UP000531594">
    <property type="component" value="Unassembled WGS sequence"/>
</dbReference>
<dbReference type="GO" id="GO:0005829">
    <property type="term" value="C:cytosol"/>
    <property type="evidence" value="ECO:0007669"/>
    <property type="project" value="TreeGrafter"/>
</dbReference>
<dbReference type="GO" id="GO:0003677">
    <property type="term" value="F:DNA binding"/>
    <property type="evidence" value="ECO:0007669"/>
    <property type="project" value="UniProtKB-KW"/>
</dbReference>
<evidence type="ECO:0000259" key="5">
    <source>
        <dbReference type="PROSITE" id="PS50931"/>
    </source>
</evidence>
<dbReference type="Gene3D" id="1.10.10.10">
    <property type="entry name" value="Winged helix-like DNA-binding domain superfamily/Winged helix DNA-binding domain"/>
    <property type="match status" value="1"/>
</dbReference>
<dbReference type="FunFam" id="1.10.10.10:FF:000001">
    <property type="entry name" value="LysR family transcriptional regulator"/>
    <property type="match status" value="1"/>
</dbReference>
<dbReference type="GO" id="GO:0003700">
    <property type="term" value="F:DNA-binding transcription factor activity"/>
    <property type="evidence" value="ECO:0007669"/>
    <property type="project" value="InterPro"/>
</dbReference>
<keyword evidence="2" id="KW-0805">Transcription regulation</keyword>
<accession>A0A7X0HQI9</accession>
<dbReference type="InterPro" id="IPR000847">
    <property type="entry name" value="LysR_HTH_N"/>
</dbReference>
<dbReference type="Pfam" id="PF00126">
    <property type="entry name" value="HTH_1"/>
    <property type="match status" value="1"/>
</dbReference>
<dbReference type="PANTHER" id="PTHR30419">
    <property type="entry name" value="HTH-TYPE TRANSCRIPTIONAL REGULATOR YBHD"/>
    <property type="match status" value="1"/>
</dbReference>
<reference evidence="6 7" key="1">
    <citation type="submission" date="2020-08" db="EMBL/GenBank/DDBJ databases">
        <title>Genomic Encyclopedia of Type Strains, Phase IV (KMG-IV): sequencing the most valuable type-strain genomes for metagenomic binning, comparative biology and taxonomic classification.</title>
        <authorList>
            <person name="Goeker M."/>
        </authorList>
    </citation>
    <scope>NUCLEOTIDE SEQUENCE [LARGE SCALE GENOMIC DNA]</scope>
    <source>
        <strain evidence="6 7">DSM 5391</strain>
    </source>
</reference>
<gene>
    <name evidence="6" type="ORF">HNR53_000515</name>
</gene>
<dbReference type="Gene3D" id="3.40.190.290">
    <property type="match status" value="1"/>
</dbReference>
<protein>
    <submittedName>
        <fullName evidence="6">DNA-binding transcriptional LysR family regulator</fullName>
    </submittedName>
</protein>
<evidence type="ECO:0000256" key="1">
    <source>
        <dbReference type="ARBA" id="ARBA00009437"/>
    </source>
</evidence>
<dbReference type="SUPFAM" id="SSF53850">
    <property type="entry name" value="Periplasmic binding protein-like II"/>
    <property type="match status" value="1"/>
</dbReference>
<dbReference type="InterPro" id="IPR050950">
    <property type="entry name" value="HTH-type_LysR_regulators"/>
</dbReference>
<dbReference type="PRINTS" id="PR00039">
    <property type="entry name" value="HTHLYSR"/>
</dbReference>
<evidence type="ECO:0000256" key="2">
    <source>
        <dbReference type="ARBA" id="ARBA00023015"/>
    </source>
</evidence>
<dbReference type="EMBL" id="JACHGK010000001">
    <property type="protein sequence ID" value="MBB6443927.1"/>
    <property type="molecule type" value="Genomic_DNA"/>
</dbReference>
<dbReference type="PANTHER" id="PTHR30419:SF28">
    <property type="entry name" value="HTH-TYPE TRANSCRIPTIONAL REGULATOR BSDA"/>
    <property type="match status" value="1"/>
</dbReference>
<evidence type="ECO:0000313" key="6">
    <source>
        <dbReference type="EMBL" id="MBB6443927.1"/>
    </source>
</evidence>
<name>A0A7X0HQI9_9BACI</name>
<evidence type="ECO:0000313" key="7">
    <source>
        <dbReference type="Proteomes" id="UP000531594"/>
    </source>
</evidence>
<dbReference type="InterPro" id="IPR005119">
    <property type="entry name" value="LysR_subst-bd"/>
</dbReference>
<dbReference type="PROSITE" id="PS50931">
    <property type="entry name" value="HTH_LYSR"/>
    <property type="match status" value="1"/>
</dbReference>
<dbReference type="Pfam" id="PF03466">
    <property type="entry name" value="LysR_substrate"/>
    <property type="match status" value="1"/>
</dbReference>
<dbReference type="InterPro" id="IPR036390">
    <property type="entry name" value="WH_DNA-bd_sf"/>
</dbReference>